<feature type="signal peptide" evidence="1">
    <location>
        <begin position="1"/>
        <end position="22"/>
    </location>
</feature>
<keyword evidence="4" id="KW-1185">Reference proteome</keyword>
<feature type="domain" description="YcdB/YcdC repeated" evidence="2">
    <location>
        <begin position="307"/>
        <end position="430"/>
    </location>
</feature>
<accession>A0ABY7QTU0</accession>
<sequence>MKKMLLFTLLAVLLFQAAPDYAASKDADTFAPPESQILRIKTLFDIKNPTAFKVEGGETKYADGGKLVYYDYSWTVDGKDLYLTTDDQGNIFTYSAYDENVNDPAPVLSAAAIEKIATDFLNKVDPKLATQYRKDNLSIHTRENSAELTYVRYVNDLPVVTDLINLSVSFAKSSVVQFTRTNSSAHYSDSVFPNPKDAMDKTAAFKLLTEINPFARHTLILKSDTLTTLPIYTHITDKTAIDATTGQLVDSTKILNAKALGYDRGGSDGLGASALDPVEVDNLDVVKQLKSKKDIEAWVKQHFDVKDMTVESGHYRQNADKNYVYAMSWSSDDHYMSIDVDAKDLTLLSLYNEGDTDKAPLSEAEAIKAAEAFMAQFPSKLNLANPLVETQDTHTIVRYPRLEGDAYVKDEGLELSIQNASKTVSVYRLEATRTAFTTPTAKLSQDDATAKALEQWHLMYAYVGAKPVLLYNYDGDYLFHGDTGTLLDNAGNALTDRTIAYDNLDASPYKDDIKALNDVSIGFYSIRDLKQMLTVGDFFELIQTIEGDHSRPVKLDDYKYRFNIPDVTEDSPLTESKAVELLMNYQGFSDLKNKADVWQSSTFKNGTTIPKAAVPYYYLAKSQGYLRSDTVNPTTNLTAEMLLHLTYGFVFIEQ</sequence>
<proteinExistence type="predicted"/>
<dbReference type="RefSeq" id="WP_271191723.1">
    <property type="nucleotide sequence ID" value="NZ_CP115667.1"/>
</dbReference>
<organism evidence="3 4">
    <name type="scientific">Peptoniphilus equinus</name>
    <dbReference type="NCBI Taxonomy" id="3016343"/>
    <lineage>
        <taxon>Bacteria</taxon>
        <taxon>Bacillati</taxon>
        <taxon>Bacillota</taxon>
        <taxon>Tissierellia</taxon>
        <taxon>Tissierellales</taxon>
        <taxon>Peptoniphilaceae</taxon>
        <taxon>Peptoniphilus</taxon>
    </lineage>
</organism>
<keyword evidence="1" id="KW-0732">Signal</keyword>
<dbReference type="InterPro" id="IPR032599">
    <property type="entry name" value="YcdB/YcdC_rep_domain"/>
</dbReference>
<protein>
    <recommendedName>
        <fullName evidence="2">YcdB/YcdC repeated domain-containing protein</fullName>
    </recommendedName>
</protein>
<evidence type="ECO:0000256" key="1">
    <source>
        <dbReference type="SAM" id="SignalP"/>
    </source>
</evidence>
<name>A0ABY7QTU0_9FIRM</name>
<dbReference type="Pfam" id="PF16244">
    <property type="entry name" value="DUF4901"/>
    <property type="match status" value="2"/>
</dbReference>
<evidence type="ECO:0000259" key="2">
    <source>
        <dbReference type="Pfam" id="PF16244"/>
    </source>
</evidence>
<feature type="chain" id="PRO_5045151001" description="YcdB/YcdC repeated domain-containing protein" evidence="1">
    <location>
        <begin position="23"/>
        <end position="654"/>
    </location>
</feature>
<feature type="domain" description="YcdB/YcdC repeated" evidence="2">
    <location>
        <begin position="83"/>
        <end position="179"/>
    </location>
</feature>
<gene>
    <name evidence="3" type="ORF">O6R05_01135</name>
</gene>
<reference evidence="3 4" key="1">
    <citation type="submission" date="2023-01" db="EMBL/GenBank/DDBJ databases">
        <authorList>
            <person name="Lee S.H."/>
            <person name="Jung H.S."/>
            <person name="Yun J.U."/>
        </authorList>
    </citation>
    <scope>NUCLEOTIDE SEQUENCE [LARGE SCALE GENOMIC DNA]</scope>
    <source>
        <strain evidence="3 4">CBA3646</strain>
    </source>
</reference>
<evidence type="ECO:0000313" key="4">
    <source>
        <dbReference type="Proteomes" id="UP001210339"/>
    </source>
</evidence>
<dbReference type="Proteomes" id="UP001210339">
    <property type="component" value="Chromosome"/>
</dbReference>
<dbReference type="EMBL" id="CP115667">
    <property type="protein sequence ID" value="WBW50192.1"/>
    <property type="molecule type" value="Genomic_DNA"/>
</dbReference>
<evidence type="ECO:0000313" key="3">
    <source>
        <dbReference type="EMBL" id="WBW50192.1"/>
    </source>
</evidence>